<organism evidence="1 2">
    <name type="scientific">Solanum verrucosum</name>
    <dbReference type="NCBI Taxonomy" id="315347"/>
    <lineage>
        <taxon>Eukaryota</taxon>
        <taxon>Viridiplantae</taxon>
        <taxon>Streptophyta</taxon>
        <taxon>Embryophyta</taxon>
        <taxon>Tracheophyta</taxon>
        <taxon>Spermatophyta</taxon>
        <taxon>Magnoliopsida</taxon>
        <taxon>eudicotyledons</taxon>
        <taxon>Gunneridae</taxon>
        <taxon>Pentapetalae</taxon>
        <taxon>asterids</taxon>
        <taxon>lamiids</taxon>
        <taxon>Solanales</taxon>
        <taxon>Solanaceae</taxon>
        <taxon>Solanoideae</taxon>
        <taxon>Solaneae</taxon>
        <taxon>Solanum</taxon>
    </lineage>
</organism>
<proteinExistence type="predicted"/>
<sequence length="218" mass="25502">MLKTAGGLGFVDITDWNRTAISEHFWNLCLKKDMLWIQLVHVYYIKGGSVWDLNNSRASCTIKEILNAKRTLEIAGYKKQDVTLRTKFSTKVVYCKLGGDYTKVEWRKLPCNNHGAPREKFILYLALWKRTQRSSLEWKDKVMWAIAHAKGNSVQAALYRLSITCCLYLVWHERNLRLYQMRSRSPEILIRLAAQATHCKGSLFDRLHSRLPMLNYYP</sequence>
<dbReference type="AlphaFoldDB" id="A0AAF0V705"/>
<evidence type="ECO:0000313" key="2">
    <source>
        <dbReference type="Proteomes" id="UP001234989"/>
    </source>
</evidence>
<evidence type="ECO:0008006" key="3">
    <source>
        <dbReference type="Google" id="ProtNLM"/>
    </source>
</evidence>
<accession>A0AAF0V705</accession>
<reference evidence="1" key="1">
    <citation type="submission" date="2023-08" db="EMBL/GenBank/DDBJ databases">
        <title>A de novo genome assembly of Solanum verrucosum Schlechtendal, a Mexican diploid species geographically isolated from the other diploid A-genome species in potato relatives.</title>
        <authorList>
            <person name="Hosaka K."/>
        </authorList>
    </citation>
    <scope>NUCLEOTIDE SEQUENCE</scope>
    <source>
        <tissue evidence="1">Young leaves</tissue>
    </source>
</reference>
<dbReference type="EMBL" id="CP133623">
    <property type="protein sequence ID" value="WMV59527.1"/>
    <property type="molecule type" value="Genomic_DNA"/>
</dbReference>
<evidence type="ECO:0000313" key="1">
    <source>
        <dbReference type="EMBL" id="WMV59527.1"/>
    </source>
</evidence>
<gene>
    <name evidence="1" type="ORF">MTR67_052912</name>
</gene>
<protein>
    <recommendedName>
        <fullName evidence="3">Reverse transcriptase zinc-binding domain-containing protein</fullName>
    </recommendedName>
</protein>
<keyword evidence="2" id="KW-1185">Reference proteome</keyword>
<name>A0AAF0V705_SOLVR</name>
<dbReference type="Proteomes" id="UP001234989">
    <property type="component" value="Chromosome 12"/>
</dbReference>